<protein>
    <submittedName>
        <fullName evidence="1">Uncharacterized protein</fullName>
    </submittedName>
</protein>
<organism evidence="1 2">
    <name type="scientific">Trifolium medium</name>
    <dbReference type="NCBI Taxonomy" id="97028"/>
    <lineage>
        <taxon>Eukaryota</taxon>
        <taxon>Viridiplantae</taxon>
        <taxon>Streptophyta</taxon>
        <taxon>Embryophyta</taxon>
        <taxon>Tracheophyta</taxon>
        <taxon>Spermatophyta</taxon>
        <taxon>Magnoliopsida</taxon>
        <taxon>eudicotyledons</taxon>
        <taxon>Gunneridae</taxon>
        <taxon>Pentapetalae</taxon>
        <taxon>rosids</taxon>
        <taxon>fabids</taxon>
        <taxon>Fabales</taxon>
        <taxon>Fabaceae</taxon>
        <taxon>Papilionoideae</taxon>
        <taxon>50 kb inversion clade</taxon>
        <taxon>NPAAA clade</taxon>
        <taxon>Hologalegina</taxon>
        <taxon>IRL clade</taxon>
        <taxon>Trifolieae</taxon>
        <taxon>Trifolium</taxon>
    </lineage>
</organism>
<name>A0A392QUH3_9FABA</name>
<comment type="caution">
    <text evidence="1">The sequence shown here is derived from an EMBL/GenBank/DDBJ whole genome shotgun (WGS) entry which is preliminary data.</text>
</comment>
<feature type="non-terminal residue" evidence="1">
    <location>
        <position position="1"/>
    </location>
</feature>
<evidence type="ECO:0000313" key="2">
    <source>
        <dbReference type="Proteomes" id="UP000265520"/>
    </source>
</evidence>
<dbReference type="EMBL" id="LXQA010160735">
    <property type="protein sequence ID" value="MCI27669.1"/>
    <property type="molecule type" value="Genomic_DNA"/>
</dbReference>
<keyword evidence="2" id="KW-1185">Reference proteome</keyword>
<evidence type="ECO:0000313" key="1">
    <source>
        <dbReference type="EMBL" id="MCI27669.1"/>
    </source>
</evidence>
<dbReference type="Proteomes" id="UP000265520">
    <property type="component" value="Unassembled WGS sequence"/>
</dbReference>
<sequence>IEATANAYGWSQFNNMIGDSNTTWAYKFFANAYRLKNTIPLFREGTAPTPTRSIRIRSRHLRCQEWIGSITEMD</sequence>
<reference evidence="1 2" key="1">
    <citation type="journal article" date="2018" name="Front. Plant Sci.">
        <title>Red Clover (Trifolium pratense) and Zigzag Clover (T. medium) - A Picture of Genomic Similarities and Differences.</title>
        <authorList>
            <person name="Dluhosova J."/>
            <person name="Istvanek J."/>
            <person name="Nedelnik J."/>
            <person name="Repkova J."/>
        </authorList>
    </citation>
    <scope>NUCLEOTIDE SEQUENCE [LARGE SCALE GENOMIC DNA]</scope>
    <source>
        <strain evidence="2">cv. 10/8</strain>
        <tissue evidence="1">Leaf</tissue>
    </source>
</reference>
<accession>A0A392QUH3</accession>
<dbReference type="AlphaFoldDB" id="A0A392QUH3"/>
<proteinExistence type="predicted"/>